<gene>
    <name evidence="2" type="ORF">C486_10889</name>
</gene>
<dbReference type="Pfam" id="PF12850">
    <property type="entry name" value="Metallophos_2"/>
    <property type="match status" value="1"/>
</dbReference>
<dbReference type="Gene3D" id="3.60.21.10">
    <property type="match status" value="1"/>
</dbReference>
<reference evidence="2 3" key="1">
    <citation type="journal article" date="2014" name="PLoS Genet.">
        <title>Phylogenetically driven sequencing of extremely halophilic archaea reveals strategies for static and dynamic osmo-response.</title>
        <authorList>
            <person name="Becker E.A."/>
            <person name="Seitzer P.M."/>
            <person name="Tritt A."/>
            <person name="Larsen D."/>
            <person name="Krusor M."/>
            <person name="Yao A.I."/>
            <person name="Wu D."/>
            <person name="Madern D."/>
            <person name="Eisen J.A."/>
            <person name="Darling A.E."/>
            <person name="Facciotti M.T."/>
        </authorList>
    </citation>
    <scope>NUCLEOTIDE SEQUENCE [LARGE SCALE GENOMIC DNA]</scope>
    <source>
        <strain evidence="2 3">JCM 14663</strain>
    </source>
</reference>
<evidence type="ECO:0000313" key="3">
    <source>
        <dbReference type="Proteomes" id="UP000011592"/>
    </source>
</evidence>
<dbReference type="Proteomes" id="UP000011592">
    <property type="component" value="Unassembled WGS sequence"/>
</dbReference>
<proteinExistence type="predicted"/>
<organism evidence="2 3">
    <name type="scientific">Natrinema gari JCM 14663</name>
    <dbReference type="NCBI Taxonomy" id="1230459"/>
    <lineage>
        <taxon>Archaea</taxon>
        <taxon>Methanobacteriati</taxon>
        <taxon>Methanobacteriota</taxon>
        <taxon>Stenosarchaea group</taxon>
        <taxon>Halobacteria</taxon>
        <taxon>Halobacteriales</taxon>
        <taxon>Natrialbaceae</taxon>
        <taxon>Natrinema</taxon>
    </lineage>
</organism>
<dbReference type="SUPFAM" id="SSF56300">
    <property type="entry name" value="Metallo-dependent phosphatases"/>
    <property type="match status" value="1"/>
</dbReference>
<dbReference type="InterPro" id="IPR029052">
    <property type="entry name" value="Metallo-depent_PP-like"/>
</dbReference>
<dbReference type="PATRIC" id="fig|1230459.4.peg.2162"/>
<dbReference type="InterPro" id="IPR024654">
    <property type="entry name" value="Calcineurin-like_PHP_lpxH"/>
</dbReference>
<evidence type="ECO:0000313" key="2">
    <source>
        <dbReference type="EMBL" id="ELY79501.1"/>
    </source>
</evidence>
<name>L9Z0U8_9EURY</name>
<evidence type="ECO:0000259" key="1">
    <source>
        <dbReference type="Pfam" id="PF12850"/>
    </source>
</evidence>
<feature type="domain" description="Calcineurin-like phosphoesterase" evidence="1">
    <location>
        <begin position="11"/>
        <end position="63"/>
    </location>
</feature>
<sequence>MCPTPSRTIVASGTAAGDGYEFVCYGHHHEREVSETGRTTILNLGAHVLAADDDPTVAIVDTRLGSVQFRSVCA</sequence>
<comment type="caution">
    <text evidence="2">The sequence shown here is derived from an EMBL/GenBank/DDBJ whole genome shotgun (WGS) entry which is preliminary data.</text>
</comment>
<accession>L9Z0U8</accession>
<keyword evidence="3" id="KW-1185">Reference proteome</keyword>
<dbReference type="EMBL" id="AOIJ01000051">
    <property type="protein sequence ID" value="ELY79501.1"/>
    <property type="molecule type" value="Genomic_DNA"/>
</dbReference>
<dbReference type="AlphaFoldDB" id="L9Z0U8"/>
<protein>
    <submittedName>
        <fullName evidence="2">Phosphodiesterase, MJ0936 family protein</fullName>
    </submittedName>
</protein>